<proteinExistence type="predicted"/>
<reference evidence="3 4" key="1">
    <citation type="journal article" date="2019" name="Genome Biol. Evol.">
        <title>Genomic Plasticity Mediated by Transposable Elements in the Plant Pathogenic Fungus Colletotrichum higginsianum.</title>
        <authorList>
            <person name="Tsushima A."/>
            <person name="Gan P."/>
            <person name="Kumakura N."/>
            <person name="Narusaka M."/>
            <person name="Takano Y."/>
            <person name="Narusaka Y."/>
            <person name="Shirasu K."/>
        </authorList>
    </citation>
    <scope>NUCLEOTIDE SEQUENCE [LARGE SCALE GENOMIC DNA]</scope>
    <source>
        <strain evidence="3 4">MAFF305635-RFP</strain>
    </source>
</reference>
<dbReference type="EMBL" id="MWPZ01000001">
    <property type="protein sequence ID" value="TID06666.1"/>
    <property type="molecule type" value="Genomic_DNA"/>
</dbReference>
<sequence>MTAEVPNSLNWVSFITGILSFGLTVLNLIALYANFVTTIRSAPTDIRDSLGNLRQQLCEEREALRHQTKEIRAHGKLRHRIVNIGGKLANREARRALSYAEQTLPLHYITLRDLWRTFKDIERPFLVASGHRAEAIHNGAAWVEGDLDEKVRTDFERHGESGSFADWSALYKCDFAHRFIWWQVKDDVRRLSDEVGRIMARRTEREVTYIRIMVKQIFQSDGPPQIIDVHPRRPPGGGGGGGAARRRTSWAQGPVRRSPAPVRSPVSARKSPVPMQSPHCDWCARHAEEGSSSSESSDTDNRKRRRAMDVPRRRDGSPGESQHGRPRSDAATVGKQQHRPRPQQQTSRNRWEQFRSRPARQYDIREYFEGRGQDHSRIVEVIPGSEIDYFSPHTQREGGGV</sequence>
<dbReference type="OrthoDB" id="4148767at2759"/>
<keyword evidence="2" id="KW-1133">Transmembrane helix</keyword>
<keyword evidence="2" id="KW-0472">Membrane</keyword>
<evidence type="ECO:0000313" key="4">
    <source>
        <dbReference type="Proteomes" id="UP000305883"/>
    </source>
</evidence>
<comment type="caution">
    <text evidence="3">The sequence shown here is derived from an EMBL/GenBank/DDBJ whole genome shotgun (WGS) entry which is preliminary data.</text>
</comment>
<evidence type="ECO:0000313" key="3">
    <source>
        <dbReference type="EMBL" id="TID06666.1"/>
    </source>
</evidence>
<evidence type="ECO:0000256" key="2">
    <source>
        <dbReference type="SAM" id="Phobius"/>
    </source>
</evidence>
<feature type="compositionally biased region" description="Basic and acidic residues" evidence="1">
    <location>
        <begin position="307"/>
        <end position="328"/>
    </location>
</feature>
<dbReference type="Proteomes" id="UP000305883">
    <property type="component" value="Unassembled WGS sequence"/>
</dbReference>
<keyword evidence="2" id="KW-0812">Transmembrane</keyword>
<accession>A0A4T0WJV8</accession>
<organism evidence="3 4">
    <name type="scientific">Colletotrichum higginsianum</name>
    <dbReference type="NCBI Taxonomy" id="80884"/>
    <lineage>
        <taxon>Eukaryota</taxon>
        <taxon>Fungi</taxon>
        <taxon>Dikarya</taxon>
        <taxon>Ascomycota</taxon>
        <taxon>Pezizomycotina</taxon>
        <taxon>Sordariomycetes</taxon>
        <taxon>Hypocreomycetidae</taxon>
        <taxon>Glomerellales</taxon>
        <taxon>Glomerellaceae</taxon>
        <taxon>Colletotrichum</taxon>
        <taxon>Colletotrichum destructivum species complex</taxon>
    </lineage>
</organism>
<protein>
    <submittedName>
        <fullName evidence="3">Uncharacterized protein</fullName>
    </submittedName>
</protein>
<feature type="region of interest" description="Disordered" evidence="1">
    <location>
        <begin position="222"/>
        <end position="363"/>
    </location>
</feature>
<feature type="compositionally biased region" description="Low complexity" evidence="1">
    <location>
        <begin position="254"/>
        <end position="269"/>
    </location>
</feature>
<dbReference type="AlphaFoldDB" id="A0A4T0WJV8"/>
<feature type="transmembrane region" description="Helical" evidence="2">
    <location>
        <begin position="12"/>
        <end position="33"/>
    </location>
</feature>
<evidence type="ECO:0000256" key="1">
    <source>
        <dbReference type="SAM" id="MobiDB-lite"/>
    </source>
</evidence>
<name>A0A4T0WJV8_9PEZI</name>
<gene>
    <name evidence="3" type="ORF">CH35J_000126</name>
</gene>
<feature type="compositionally biased region" description="Basic and acidic residues" evidence="1">
    <location>
        <begin position="349"/>
        <end position="363"/>
    </location>
</feature>